<evidence type="ECO:0000259" key="3">
    <source>
        <dbReference type="Pfam" id="PF13458"/>
    </source>
</evidence>
<evidence type="ECO:0000256" key="1">
    <source>
        <dbReference type="ARBA" id="ARBA00010062"/>
    </source>
</evidence>
<evidence type="ECO:0000313" key="5">
    <source>
        <dbReference type="Proteomes" id="UP001449225"/>
    </source>
</evidence>
<dbReference type="EMBL" id="JBBMRA010000008">
    <property type="protein sequence ID" value="MEM5536701.1"/>
    <property type="molecule type" value="Genomic_DNA"/>
</dbReference>
<feature type="domain" description="Leucine-binding protein" evidence="3">
    <location>
        <begin position="33"/>
        <end position="383"/>
    </location>
</feature>
<reference evidence="4 5" key="1">
    <citation type="submission" date="2024-03" db="EMBL/GenBank/DDBJ databases">
        <title>Community enrichment and isolation of bacterial strains for fucoidan degradation.</title>
        <authorList>
            <person name="Sichert A."/>
        </authorList>
    </citation>
    <scope>NUCLEOTIDE SEQUENCE [LARGE SCALE GENOMIC DNA]</scope>
    <source>
        <strain evidence="4 5">AS76</strain>
    </source>
</reference>
<keyword evidence="2" id="KW-0732">Signal</keyword>
<gene>
    <name evidence="4" type="ORF">WNY58_09900</name>
</gene>
<protein>
    <submittedName>
        <fullName evidence="4">ABC transporter substrate-binding protein</fullName>
    </submittedName>
</protein>
<dbReference type="PANTHER" id="PTHR30483">
    <property type="entry name" value="LEUCINE-SPECIFIC-BINDING PROTEIN"/>
    <property type="match status" value="1"/>
</dbReference>
<dbReference type="SUPFAM" id="SSF53822">
    <property type="entry name" value="Periplasmic binding protein-like I"/>
    <property type="match status" value="1"/>
</dbReference>
<name>A0ABU9TTF4_9GAMM</name>
<sequence>MIVRLIGIFLLLLNTVEAEELALGASKADAQATVGCLFPMGGRGGIYGQDSVTGIKLAFEHLKKQPLPYPPIRVLVSDSSSKASKAARQVRNFVRKDGVRFICGVVNSAIALQVAEVAEEEKVFFIGTDHASSKLTRGKVRDYYFRVSNNAEQSMQAAAIYIKKKFARGPRAQPLKLAYIGPDYDYGYQAWKDLRARLDAEGVNYQVETVLWPKLYEPDYSAYLRALVDKKVDLVVNALWGGDLVAFIQQANQTTLFEHARFANFDTGGNYEVLSALGEDMPEGLILSSRHHNNWPQTDYNTWFVERFHALTGRYPSYAAEGAYAGILAISEALRVAGPEASDQALRDALSSLHLKLPEDPEGFISFMNPLNHQLQQVIAIGETVPDQRFLPARMMLGNWMIYHPQLSNQPE</sequence>
<evidence type="ECO:0000313" key="4">
    <source>
        <dbReference type="EMBL" id="MEM5536701.1"/>
    </source>
</evidence>
<dbReference type="RefSeq" id="WP_067983828.1">
    <property type="nucleotide sequence ID" value="NZ_CAXBCE010000012.1"/>
</dbReference>
<dbReference type="PANTHER" id="PTHR30483:SF37">
    <property type="entry name" value="ABC TRANSPORTER SUBSTRATE-BINDING PROTEIN"/>
    <property type="match status" value="1"/>
</dbReference>
<dbReference type="InterPro" id="IPR028081">
    <property type="entry name" value="Leu-bd"/>
</dbReference>
<evidence type="ECO:0000256" key="2">
    <source>
        <dbReference type="ARBA" id="ARBA00022729"/>
    </source>
</evidence>
<keyword evidence="5" id="KW-1185">Reference proteome</keyword>
<organism evidence="4 5">
    <name type="scientific">Neptuniibacter pectenicola</name>
    <dbReference type="NCBI Taxonomy" id="1806669"/>
    <lineage>
        <taxon>Bacteria</taxon>
        <taxon>Pseudomonadati</taxon>
        <taxon>Pseudomonadota</taxon>
        <taxon>Gammaproteobacteria</taxon>
        <taxon>Oceanospirillales</taxon>
        <taxon>Oceanospirillaceae</taxon>
        <taxon>Neptuniibacter</taxon>
    </lineage>
</organism>
<dbReference type="Proteomes" id="UP001449225">
    <property type="component" value="Unassembled WGS sequence"/>
</dbReference>
<dbReference type="Pfam" id="PF13458">
    <property type="entry name" value="Peripla_BP_6"/>
    <property type="match status" value="1"/>
</dbReference>
<comment type="caution">
    <text evidence="4">The sequence shown here is derived from an EMBL/GenBank/DDBJ whole genome shotgun (WGS) entry which is preliminary data.</text>
</comment>
<dbReference type="InterPro" id="IPR028082">
    <property type="entry name" value="Peripla_BP_I"/>
</dbReference>
<dbReference type="CDD" id="cd06330">
    <property type="entry name" value="PBP1_As_SBP-like"/>
    <property type="match status" value="1"/>
</dbReference>
<accession>A0ABU9TTF4</accession>
<proteinExistence type="inferred from homology"/>
<comment type="similarity">
    <text evidence="1">Belongs to the leucine-binding protein family.</text>
</comment>
<dbReference type="InterPro" id="IPR051010">
    <property type="entry name" value="BCAA_transport"/>
</dbReference>
<dbReference type="Gene3D" id="3.40.50.2300">
    <property type="match status" value="2"/>
</dbReference>